<evidence type="ECO:0000259" key="3">
    <source>
        <dbReference type="PROSITE" id="PS50994"/>
    </source>
</evidence>
<dbReference type="Pfam" id="PF17921">
    <property type="entry name" value="Integrase_H2C2"/>
    <property type="match status" value="1"/>
</dbReference>
<dbReference type="InterPro" id="IPR041588">
    <property type="entry name" value="Integrase_H2C2"/>
</dbReference>
<dbReference type="Proteomes" id="UP001627154">
    <property type="component" value="Unassembled WGS sequence"/>
</dbReference>
<dbReference type="InterPro" id="IPR001584">
    <property type="entry name" value="Integrase_cat-core"/>
</dbReference>
<name>A0ABD2XIB6_9HYME</name>
<proteinExistence type="predicted"/>
<organism evidence="4 5">
    <name type="scientific">Trichogramma kaykai</name>
    <dbReference type="NCBI Taxonomy" id="54128"/>
    <lineage>
        <taxon>Eukaryota</taxon>
        <taxon>Metazoa</taxon>
        <taxon>Ecdysozoa</taxon>
        <taxon>Arthropoda</taxon>
        <taxon>Hexapoda</taxon>
        <taxon>Insecta</taxon>
        <taxon>Pterygota</taxon>
        <taxon>Neoptera</taxon>
        <taxon>Endopterygota</taxon>
        <taxon>Hymenoptera</taxon>
        <taxon>Apocrita</taxon>
        <taxon>Proctotrupomorpha</taxon>
        <taxon>Chalcidoidea</taxon>
        <taxon>Trichogrammatidae</taxon>
        <taxon>Trichogramma</taxon>
    </lineage>
</organism>
<dbReference type="Gene3D" id="1.10.340.70">
    <property type="match status" value="1"/>
</dbReference>
<sequence>MGYSVSSDGYKPLPSKVQALVDFPKPETICQLLRFLGMLNFYRTSIPHLAEVSAPLYEQIKKVKKKDKTPVVWDDRRESAYVKVKKALVDASLLAFPDRDGKIRVVTDASDLAMGGALEQFDPVVKSWKPLAFYSKKFDPAQQKYSTFDRELTAVVSTIKSFQYYLEGRSFQVCTDHRPLLYTMKQNHEKALARRQRQLEYLSQFDIKFVYLPGQNNSVADALSRIDSLVSPSTLDLSFDSVDNNLGRQSDISEVQTFSFPTLFKCEELSDLQAEDEPLKKILADPSHELKLVKLRLGNSDRYLYCNVQGNIIRPYVPLVLRIKIIKLYHSAAHTSARITYRAVREKYVWPNMSRDVTEFCKTCLACQCSKISRGNKPPLGKFITPDARFQHVYIDLVGPLPESQGFTYLFTMIDRFSRWPEAVPLRDISAKTVARAFFDNWVSRFGAPLRITTDQGRQFEGGVFREFVSLLGAQHIHTTPYHPAGNGMIERWHRRVKSSLMAAVDRSDWSLALPSVLLGLRVAIVCESDSSPAQMIYGNALRIPGDLCVNNEPIIDRREFHNELRSFINSVSAVPTRPRDSRKPFVFRDLKNCSHVLRATAKNKASLIPPFTGPHRVIKRQKDLKYFLIDYNGKEITVLADSVKFAFMVQEDVPPSEPPVPVCVEHLESVRTSSGGEVPLPSSVLTPTRHDVVDRVPVNVPAALP</sequence>
<dbReference type="GO" id="GO:0003964">
    <property type="term" value="F:RNA-directed DNA polymerase activity"/>
    <property type="evidence" value="ECO:0007669"/>
    <property type="project" value="UniProtKB-EC"/>
</dbReference>
<dbReference type="EC" id="2.7.7.49" evidence="1"/>
<dbReference type="SUPFAM" id="SSF53098">
    <property type="entry name" value="Ribonuclease H-like"/>
    <property type="match status" value="1"/>
</dbReference>
<dbReference type="CDD" id="cd09274">
    <property type="entry name" value="RNase_HI_RT_Ty3"/>
    <property type="match status" value="1"/>
</dbReference>
<dbReference type="PANTHER" id="PTHR37984:SF5">
    <property type="entry name" value="PROTEIN NYNRIN-LIKE"/>
    <property type="match status" value="1"/>
</dbReference>
<keyword evidence="5" id="KW-1185">Reference proteome</keyword>
<dbReference type="PANTHER" id="PTHR37984">
    <property type="entry name" value="PROTEIN CBG26694"/>
    <property type="match status" value="1"/>
</dbReference>
<dbReference type="InterPro" id="IPR050951">
    <property type="entry name" value="Retrovirus_Pol_polyprotein"/>
</dbReference>
<dbReference type="Gene3D" id="3.30.70.270">
    <property type="match status" value="1"/>
</dbReference>
<dbReference type="AlphaFoldDB" id="A0ABD2XIB6"/>
<dbReference type="InterPro" id="IPR043128">
    <property type="entry name" value="Rev_trsase/Diguanyl_cyclase"/>
</dbReference>
<dbReference type="InterPro" id="IPR043502">
    <property type="entry name" value="DNA/RNA_pol_sf"/>
</dbReference>
<dbReference type="FunFam" id="3.30.420.10:FF:000032">
    <property type="entry name" value="Retrovirus-related Pol polyprotein from transposon 297-like Protein"/>
    <property type="match status" value="1"/>
</dbReference>
<dbReference type="PROSITE" id="PS50994">
    <property type="entry name" value="INTEGRASE"/>
    <property type="match status" value="1"/>
</dbReference>
<evidence type="ECO:0000256" key="2">
    <source>
        <dbReference type="ARBA" id="ARBA00023268"/>
    </source>
</evidence>
<protein>
    <recommendedName>
        <fullName evidence="1">RNA-directed DNA polymerase</fullName>
        <ecNumber evidence="1">2.7.7.49</ecNumber>
    </recommendedName>
</protein>
<dbReference type="GO" id="GO:0042575">
    <property type="term" value="C:DNA polymerase complex"/>
    <property type="evidence" value="ECO:0007669"/>
    <property type="project" value="UniProtKB-ARBA"/>
</dbReference>
<dbReference type="InterPro" id="IPR012337">
    <property type="entry name" value="RNaseH-like_sf"/>
</dbReference>
<dbReference type="EMBL" id="JBJJXI010000023">
    <property type="protein sequence ID" value="KAL3404748.1"/>
    <property type="molecule type" value="Genomic_DNA"/>
</dbReference>
<comment type="caution">
    <text evidence="4">The sequence shown here is derived from an EMBL/GenBank/DDBJ whole genome shotgun (WGS) entry which is preliminary data.</text>
</comment>
<accession>A0ABD2XIB6</accession>
<dbReference type="InterPro" id="IPR041577">
    <property type="entry name" value="RT_RNaseH_2"/>
</dbReference>
<evidence type="ECO:0000313" key="4">
    <source>
        <dbReference type="EMBL" id="KAL3404748.1"/>
    </source>
</evidence>
<feature type="domain" description="Integrase catalytic" evidence="3">
    <location>
        <begin position="382"/>
        <end position="553"/>
    </location>
</feature>
<keyword evidence="2" id="KW-0511">Multifunctional enzyme</keyword>
<evidence type="ECO:0000256" key="1">
    <source>
        <dbReference type="ARBA" id="ARBA00012493"/>
    </source>
</evidence>
<dbReference type="InterPro" id="IPR036397">
    <property type="entry name" value="RNaseH_sf"/>
</dbReference>
<gene>
    <name evidence="4" type="ORF">TKK_002782</name>
</gene>
<dbReference type="Gene3D" id="3.30.420.10">
    <property type="entry name" value="Ribonuclease H-like superfamily/Ribonuclease H"/>
    <property type="match status" value="1"/>
</dbReference>
<dbReference type="Pfam" id="PF17919">
    <property type="entry name" value="RT_RNaseH_2"/>
    <property type="match status" value="1"/>
</dbReference>
<dbReference type="SUPFAM" id="SSF56672">
    <property type="entry name" value="DNA/RNA polymerases"/>
    <property type="match status" value="1"/>
</dbReference>
<evidence type="ECO:0000313" key="5">
    <source>
        <dbReference type="Proteomes" id="UP001627154"/>
    </source>
</evidence>
<reference evidence="4 5" key="1">
    <citation type="journal article" date="2024" name="bioRxiv">
        <title>A reference genome for Trichogramma kaykai: A tiny desert-dwelling parasitoid wasp with competing sex-ratio distorters.</title>
        <authorList>
            <person name="Culotta J."/>
            <person name="Lindsey A.R."/>
        </authorList>
    </citation>
    <scope>NUCLEOTIDE SEQUENCE [LARGE SCALE GENOMIC DNA]</scope>
    <source>
        <strain evidence="4 5">KSX58</strain>
    </source>
</reference>
<dbReference type="FunFam" id="3.30.70.270:FF:000020">
    <property type="entry name" value="Transposon Tf2-6 polyprotein-like Protein"/>
    <property type="match status" value="1"/>
</dbReference>
<dbReference type="Pfam" id="PF00665">
    <property type="entry name" value="rve"/>
    <property type="match status" value="1"/>
</dbReference>